<gene>
    <name evidence="8" type="ORF">CLV31_10241</name>
</gene>
<evidence type="ECO:0000313" key="8">
    <source>
        <dbReference type="EMBL" id="PZV86146.1"/>
    </source>
</evidence>
<comment type="caution">
    <text evidence="8">The sequence shown here is derived from an EMBL/GenBank/DDBJ whole genome shotgun (WGS) entry which is preliminary data.</text>
</comment>
<evidence type="ECO:0000256" key="1">
    <source>
        <dbReference type="ARBA" id="ARBA00000971"/>
    </source>
</evidence>
<dbReference type="Gene3D" id="3.10.50.40">
    <property type="match status" value="1"/>
</dbReference>
<dbReference type="AlphaFoldDB" id="A0A326RV53"/>
<evidence type="ECO:0000256" key="6">
    <source>
        <dbReference type="RuleBase" id="RU003915"/>
    </source>
</evidence>
<keyword evidence="4 5" id="KW-0413">Isomerase</keyword>
<name>A0A326RV53_9BACT</name>
<dbReference type="InterPro" id="IPR001179">
    <property type="entry name" value="PPIase_FKBP_dom"/>
</dbReference>
<evidence type="ECO:0000256" key="3">
    <source>
        <dbReference type="ARBA" id="ARBA00023110"/>
    </source>
</evidence>
<dbReference type="GO" id="GO:0003755">
    <property type="term" value="F:peptidyl-prolyl cis-trans isomerase activity"/>
    <property type="evidence" value="ECO:0007669"/>
    <property type="project" value="UniProtKB-UniRule"/>
</dbReference>
<dbReference type="OrthoDB" id="9814548at2"/>
<sequence>MMRNLIPIFILLALILGSSCEPNNPFDRGPAYDEAGNLAIDRRKIDAFLDTARIDSISRIHDPSGVVVILQREGAGSRPTNNTVVYTDYIGKLMETGSVFDTSFEDVARANNIFQESRTYMPFAFILGSTSVIQGWDFAFKRIRPASKAVFIIPSPYAYRNQENNDRIPPNSVLIFEIDFLGID</sequence>
<dbReference type="Pfam" id="PF00254">
    <property type="entry name" value="FKBP_C"/>
    <property type="match status" value="1"/>
</dbReference>
<comment type="catalytic activity">
    <reaction evidence="1 5 6">
        <text>[protein]-peptidylproline (omega=180) = [protein]-peptidylproline (omega=0)</text>
        <dbReference type="Rhea" id="RHEA:16237"/>
        <dbReference type="Rhea" id="RHEA-COMP:10747"/>
        <dbReference type="Rhea" id="RHEA-COMP:10748"/>
        <dbReference type="ChEBI" id="CHEBI:83833"/>
        <dbReference type="ChEBI" id="CHEBI:83834"/>
        <dbReference type="EC" id="5.2.1.8"/>
    </reaction>
</comment>
<feature type="domain" description="PPIase FKBP-type" evidence="7">
    <location>
        <begin position="82"/>
        <end position="184"/>
    </location>
</feature>
<dbReference type="PROSITE" id="PS51257">
    <property type="entry name" value="PROKAR_LIPOPROTEIN"/>
    <property type="match status" value="1"/>
</dbReference>
<dbReference type="Proteomes" id="UP000248917">
    <property type="component" value="Unassembled WGS sequence"/>
</dbReference>
<keyword evidence="3 5" id="KW-0697">Rotamase</keyword>
<evidence type="ECO:0000256" key="2">
    <source>
        <dbReference type="ARBA" id="ARBA00006577"/>
    </source>
</evidence>
<evidence type="ECO:0000313" key="9">
    <source>
        <dbReference type="Proteomes" id="UP000248917"/>
    </source>
</evidence>
<dbReference type="EMBL" id="QKTX01000002">
    <property type="protein sequence ID" value="PZV86146.1"/>
    <property type="molecule type" value="Genomic_DNA"/>
</dbReference>
<dbReference type="SUPFAM" id="SSF54534">
    <property type="entry name" value="FKBP-like"/>
    <property type="match status" value="1"/>
</dbReference>
<evidence type="ECO:0000259" key="7">
    <source>
        <dbReference type="PROSITE" id="PS50059"/>
    </source>
</evidence>
<reference evidence="8 9" key="1">
    <citation type="submission" date="2018-06" db="EMBL/GenBank/DDBJ databases">
        <title>Genomic Encyclopedia of Archaeal and Bacterial Type Strains, Phase II (KMG-II): from individual species to whole genera.</title>
        <authorList>
            <person name="Goeker M."/>
        </authorList>
    </citation>
    <scope>NUCLEOTIDE SEQUENCE [LARGE SCALE GENOMIC DNA]</scope>
    <source>
        <strain evidence="8 9">T4</strain>
    </source>
</reference>
<evidence type="ECO:0000256" key="5">
    <source>
        <dbReference type="PROSITE-ProRule" id="PRU00277"/>
    </source>
</evidence>
<organism evidence="8 9">
    <name type="scientific">Algoriphagus aquaeductus</name>
    <dbReference type="NCBI Taxonomy" id="475299"/>
    <lineage>
        <taxon>Bacteria</taxon>
        <taxon>Pseudomonadati</taxon>
        <taxon>Bacteroidota</taxon>
        <taxon>Cytophagia</taxon>
        <taxon>Cytophagales</taxon>
        <taxon>Cyclobacteriaceae</taxon>
        <taxon>Algoriphagus</taxon>
    </lineage>
</organism>
<accession>A0A326RV53</accession>
<keyword evidence="9" id="KW-1185">Reference proteome</keyword>
<dbReference type="InterPro" id="IPR046357">
    <property type="entry name" value="PPIase_dom_sf"/>
</dbReference>
<comment type="similarity">
    <text evidence="2 6">Belongs to the FKBP-type PPIase family.</text>
</comment>
<dbReference type="PANTHER" id="PTHR43811">
    <property type="entry name" value="FKBP-TYPE PEPTIDYL-PROLYL CIS-TRANS ISOMERASE FKPA"/>
    <property type="match status" value="1"/>
</dbReference>
<dbReference type="RefSeq" id="WP_111391313.1">
    <property type="nucleotide sequence ID" value="NZ_JBKBOX010000001.1"/>
</dbReference>
<protein>
    <recommendedName>
        <fullName evidence="6">Peptidyl-prolyl cis-trans isomerase</fullName>
        <ecNumber evidence="6">5.2.1.8</ecNumber>
    </recommendedName>
</protein>
<evidence type="ECO:0000256" key="4">
    <source>
        <dbReference type="ARBA" id="ARBA00023235"/>
    </source>
</evidence>
<dbReference type="PANTHER" id="PTHR43811:SF23">
    <property type="entry name" value="FKBP-TYPE 22 KDA PEPTIDYL-PROLYL CIS-TRANS ISOMERASE"/>
    <property type="match status" value="1"/>
</dbReference>
<dbReference type="EC" id="5.2.1.8" evidence="6"/>
<proteinExistence type="inferred from homology"/>
<dbReference type="PROSITE" id="PS50059">
    <property type="entry name" value="FKBP_PPIASE"/>
    <property type="match status" value="1"/>
</dbReference>